<comment type="caution">
    <text evidence="2">The sequence shown here is derived from an EMBL/GenBank/DDBJ whole genome shotgun (WGS) entry which is preliminary data.</text>
</comment>
<keyword evidence="1" id="KW-0812">Transmembrane</keyword>
<protein>
    <recommendedName>
        <fullName evidence="4">AtpZ/AtpI family protein</fullName>
    </recommendedName>
</protein>
<evidence type="ECO:0008006" key="4">
    <source>
        <dbReference type="Google" id="ProtNLM"/>
    </source>
</evidence>
<name>A0A1J4VBS3_9BACT</name>
<evidence type="ECO:0000256" key="1">
    <source>
        <dbReference type="SAM" id="Phobius"/>
    </source>
</evidence>
<gene>
    <name evidence="2" type="ORF">AUJ44_00215</name>
</gene>
<dbReference type="Pfam" id="PF09527">
    <property type="entry name" value="ATPase_gene1"/>
    <property type="match status" value="1"/>
</dbReference>
<evidence type="ECO:0000313" key="2">
    <source>
        <dbReference type="EMBL" id="OIO33512.1"/>
    </source>
</evidence>
<dbReference type="Proteomes" id="UP000183206">
    <property type="component" value="Unassembled WGS sequence"/>
</dbReference>
<evidence type="ECO:0000313" key="3">
    <source>
        <dbReference type="Proteomes" id="UP000183206"/>
    </source>
</evidence>
<dbReference type="InterPro" id="IPR032820">
    <property type="entry name" value="ATPase_put"/>
</dbReference>
<dbReference type="EMBL" id="MNVO01000005">
    <property type="protein sequence ID" value="OIO33512.1"/>
    <property type="molecule type" value="Genomic_DNA"/>
</dbReference>
<feature type="transmembrane region" description="Helical" evidence="1">
    <location>
        <begin position="20"/>
        <end position="41"/>
    </location>
</feature>
<accession>A0A1J4VBS3</accession>
<dbReference type="STRING" id="1805282.AUJ44_00215"/>
<keyword evidence="1" id="KW-0472">Membrane</keyword>
<dbReference type="AlphaFoldDB" id="A0A1J4VBS3"/>
<keyword evidence="1" id="KW-1133">Transmembrane helix</keyword>
<feature type="transmembrane region" description="Helical" evidence="1">
    <location>
        <begin position="53"/>
        <end position="76"/>
    </location>
</feature>
<sequence length="85" mass="9507">MQKEKKSRGDNIKTLYAISFAWQLGFLVAIPIGGFLLLGLWGDAVFGTHPFLLFAGIVVGLGTTAYEVYHSLFLMVKDKNKHDQY</sequence>
<proteinExistence type="predicted"/>
<reference evidence="2 3" key="1">
    <citation type="journal article" date="2016" name="Environ. Microbiol.">
        <title>Genomic resolution of a cold subsurface aquifer community provides metabolic insights for novel microbes adapted to high CO concentrations.</title>
        <authorList>
            <person name="Probst A.J."/>
            <person name="Castelle C.J."/>
            <person name="Singh A."/>
            <person name="Brown C.T."/>
            <person name="Anantharaman K."/>
            <person name="Sharon I."/>
            <person name="Hug L.A."/>
            <person name="Burstein D."/>
            <person name="Emerson J.B."/>
            <person name="Thomas B.C."/>
            <person name="Banfield J.F."/>
        </authorList>
    </citation>
    <scope>NUCLEOTIDE SEQUENCE [LARGE SCALE GENOMIC DNA]</scope>
    <source>
        <strain evidence="2">CG1_02_47_685</strain>
    </source>
</reference>
<organism evidence="2 3">
    <name type="scientific">Candidatus Nomurabacteria bacterium CG1_02_47_685</name>
    <dbReference type="NCBI Taxonomy" id="1805282"/>
    <lineage>
        <taxon>Bacteria</taxon>
        <taxon>Candidatus Nomuraibacteriota</taxon>
    </lineage>
</organism>